<name>A0ABT9CHF3_9BACL</name>
<reference evidence="2 3" key="1">
    <citation type="submission" date="2023-07" db="EMBL/GenBank/DDBJ databases">
        <title>Paenibacillus sp. JX-17 nov. isolated from soil.</title>
        <authorList>
            <person name="Wan Y."/>
            <person name="Liu B."/>
        </authorList>
    </citation>
    <scope>NUCLEOTIDE SEQUENCE [LARGE SCALE GENOMIC DNA]</scope>
    <source>
        <strain evidence="2 3">JX-17</strain>
    </source>
</reference>
<proteinExistence type="predicted"/>
<feature type="region of interest" description="Disordered" evidence="1">
    <location>
        <begin position="24"/>
        <end position="47"/>
    </location>
</feature>
<dbReference type="EMBL" id="JAUQTB010000020">
    <property type="protein sequence ID" value="MDO7908703.1"/>
    <property type="molecule type" value="Genomic_DNA"/>
</dbReference>
<evidence type="ECO:0000313" key="3">
    <source>
        <dbReference type="Proteomes" id="UP001240171"/>
    </source>
</evidence>
<protein>
    <submittedName>
        <fullName evidence="2">Uncharacterized protein</fullName>
    </submittedName>
</protein>
<gene>
    <name evidence="2" type="ORF">Q5741_20150</name>
</gene>
<accession>A0ABT9CHF3</accession>
<evidence type="ECO:0000256" key="1">
    <source>
        <dbReference type="SAM" id="MobiDB-lite"/>
    </source>
</evidence>
<evidence type="ECO:0000313" key="2">
    <source>
        <dbReference type="EMBL" id="MDO7908703.1"/>
    </source>
</evidence>
<dbReference type="RefSeq" id="WP_215079060.1">
    <property type="nucleotide sequence ID" value="NZ_JAUQTB010000020.1"/>
</dbReference>
<sequence>MKQVSKIIGIEEYRRIRTLRKYSKSKPIKKLTAEQMKSSNEKKRRED</sequence>
<organism evidence="2 3">
    <name type="scientific">Paenibacillus lacisoli</name>
    <dbReference type="NCBI Taxonomy" id="3064525"/>
    <lineage>
        <taxon>Bacteria</taxon>
        <taxon>Bacillati</taxon>
        <taxon>Bacillota</taxon>
        <taxon>Bacilli</taxon>
        <taxon>Bacillales</taxon>
        <taxon>Paenibacillaceae</taxon>
        <taxon>Paenibacillus</taxon>
    </lineage>
</organism>
<comment type="caution">
    <text evidence="2">The sequence shown here is derived from an EMBL/GenBank/DDBJ whole genome shotgun (WGS) entry which is preliminary data.</text>
</comment>
<dbReference type="Proteomes" id="UP001240171">
    <property type="component" value="Unassembled WGS sequence"/>
</dbReference>
<keyword evidence="3" id="KW-1185">Reference proteome</keyword>